<accession>A0A060R9E5</accession>
<gene>
    <name evidence="1" type="ORF">BN938_2162</name>
</gene>
<dbReference type="Proteomes" id="UP000027616">
    <property type="component" value="Chromosome I"/>
</dbReference>
<proteinExistence type="predicted"/>
<dbReference type="Pfam" id="PF13149">
    <property type="entry name" value="Mfa_like_1"/>
    <property type="match status" value="1"/>
</dbReference>
<dbReference type="Gene3D" id="2.60.40.2620">
    <property type="entry name" value="Fimbrillin-like"/>
    <property type="match status" value="1"/>
</dbReference>
<dbReference type="CDD" id="cd13121">
    <property type="entry name" value="BF2867_like_C"/>
    <property type="match status" value="1"/>
</dbReference>
<dbReference type="AlphaFoldDB" id="A0A060R9E5"/>
<dbReference type="Gene3D" id="2.60.40.2630">
    <property type="match status" value="1"/>
</dbReference>
<dbReference type="HOGENOM" id="CLU_071232_0_0_10"/>
<protein>
    <recommendedName>
        <fullName evidence="3">Fimbrillin family protein</fullName>
    </recommendedName>
</protein>
<name>A0A060R9E5_9BACT</name>
<evidence type="ECO:0000313" key="1">
    <source>
        <dbReference type="EMBL" id="CDN32235.1"/>
    </source>
</evidence>
<dbReference type="PROSITE" id="PS51257">
    <property type="entry name" value="PROKAR_LIPOPROTEIN"/>
    <property type="match status" value="1"/>
</dbReference>
<dbReference type="InterPro" id="IPR042278">
    <property type="entry name" value="Mfa-like_1_N"/>
</dbReference>
<sequence>MKKYLIFATIVAMVFVGCKKNTTAPPKKPTEKPVAAKFSGNISKGSILEGNVTTTISTRVSERGEWEAKDKIGVFMFANEQERNETNVLTKNAKYEFLSTQSLTTDEGTVNGAIFGANLENTIYFPAKKKVDFIAYFPYIEDMSPTVRLITADFSEPEKKNAAAEGFYWAEAIGQSEESPNVKFTFKRVQSLVNINLSSVTESIKAADLEGATFKLIGVPTIGVFDIIEGKIKIPENKHQPRSVTYTGYSIHLPPHTNERYGNRWIEVTLKNQRVYTVPLKINIVSGRSHWIAIKIQDDVNATIESSIEKWSIESLEIIAPLDKK</sequence>
<evidence type="ECO:0000313" key="2">
    <source>
        <dbReference type="Proteomes" id="UP000027616"/>
    </source>
</evidence>
<dbReference type="OrthoDB" id="1002994at2"/>
<keyword evidence="2" id="KW-1185">Reference proteome</keyword>
<dbReference type="CDD" id="cd13120">
    <property type="entry name" value="BF2867_like_N"/>
    <property type="match status" value="1"/>
</dbReference>
<dbReference type="KEGG" id="rbc:BN938_2162"/>
<organism evidence="1 2">
    <name type="scientific">Mucinivorans hirudinis</name>
    <dbReference type="NCBI Taxonomy" id="1433126"/>
    <lineage>
        <taxon>Bacteria</taxon>
        <taxon>Pseudomonadati</taxon>
        <taxon>Bacteroidota</taxon>
        <taxon>Bacteroidia</taxon>
        <taxon>Bacteroidales</taxon>
        <taxon>Rikenellaceae</taxon>
        <taxon>Mucinivorans</taxon>
    </lineage>
</organism>
<dbReference type="InterPro" id="IPR025049">
    <property type="entry name" value="Mfa-like_1"/>
</dbReference>
<evidence type="ECO:0008006" key="3">
    <source>
        <dbReference type="Google" id="ProtNLM"/>
    </source>
</evidence>
<reference evidence="1 2" key="1">
    <citation type="journal article" date="2015" name="Genome Announc.">
        <title>Complete Genome Sequence of the Novel Leech Symbiont Mucinivorans hirudinis M3T.</title>
        <authorList>
            <person name="Nelson M.C."/>
            <person name="Bomar L."/>
            <person name="Graf J."/>
        </authorList>
    </citation>
    <scope>NUCLEOTIDE SEQUENCE [LARGE SCALE GENOMIC DNA]</scope>
    <source>
        <strain evidence="2">M3</strain>
    </source>
</reference>
<dbReference type="EMBL" id="HG934468">
    <property type="protein sequence ID" value="CDN32235.1"/>
    <property type="molecule type" value="Genomic_DNA"/>
</dbReference>